<evidence type="ECO:0000313" key="1">
    <source>
        <dbReference type="EMBL" id="AUO15204.1"/>
    </source>
</evidence>
<name>A0A2I6SCB4_9VIRU</name>
<protein>
    <submittedName>
        <fullName evidence="1">WSSV435</fullName>
    </submittedName>
</protein>
<proteinExistence type="predicted"/>
<dbReference type="Proteomes" id="UP000267352">
    <property type="component" value="Segment"/>
</dbReference>
<sequence>MGSNQQQSFISKRNGTKQEISLEKIIKRIENACLPVNQYVPKLDKNAINPQELASHIMDRLPLPSPSKKWTIFWPIMQRQNC</sequence>
<reference evidence="1" key="2">
    <citation type="journal article" date="2018" name="Genome Announc.">
        <title>First Report of a Complete Genome Sequence of White spot syndrome virus from India.</title>
        <authorList>
            <person name="Vinaya Kumar K."/>
            <person name="Shekhar M.S."/>
            <person name="Otta S.K."/>
            <person name="Karthic K."/>
            <person name="Ashok Kumar J."/>
            <person name="Gopikrishna G."/>
            <person name="Vijayan K.K."/>
        </authorList>
    </citation>
    <scope>NUCLEOTIDE SEQUENCE</scope>
    <source>
        <strain evidence="1">IN_AP4RU</strain>
    </source>
</reference>
<organism evidence="1">
    <name type="scientific">White spot syndrome virus</name>
    <dbReference type="NCBI Taxonomy" id="342409"/>
    <lineage>
        <taxon>Viruses</taxon>
        <taxon>Viruses incertae sedis</taxon>
        <taxon>Naldaviricetes</taxon>
        <taxon>Nimaviridae</taxon>
        <taxon>Whispovirus</taxon>
    </lineage>
</organism>
<reference evidence="1" key="1">
    <citation type="submission" date="2017-12" db="EMBL/GenBank/DDBJ databases">
        <authorList>
            <person name="Katneni V.K."/>
            <person name="Shekhar M.S."/>
            <person name="Otta S.K."/>
            <person name="Karthic K."/>
            <person name="Jangam A.K."/>
            <person name="Gopikrishna G."/>
            <person name="Vijayan K.K."/>
        </authorList>
    </citation>
    <scope>NUCLEOTIDE SEQUENCE [LARGE SCALE GENOMIC DNA]</scope>
    <source>
        <strain evidence="1">IN_AP4RU</strain>
    </source>
</reference>
<dbReference type="EMBL" id="MG702567">
    <property type="protein sequence ID" value="AUO15204.1"/>
    <property type="molecule type" value="Genomic_DNA"/>
</dbReference>
<accession>A0A2I6SCB4</accession>